<evidence type="ECO:0000313" key="2">
    <source>
        <dbReference type="EMBL" id="GGB12348.1"/>
    </source>
</evidence>
<dbReference type="Pfam" id="PF02104">
    <property type="entry name" value="SURF1"/>
    <property type="match status" value="1"/>
</dbReference>
<reference evidence="2" key="2">
    <citation type="submission" date="2020-09" db="EMBL/GenBank/DDBJ databases">
        <authorList>
            <person name="Sun Q."/>
            <person name="Zhou Y."/>
        </authorList>
    </citation>
    <scope>NUCLEOTIDE SEQUENCE</scope>
    <source>
        <strain evidence="2">CGMCC 1.12813</strain>
    </source>
</reference>
<dbReference type="InterPro" id="IPR002994">
    <property type="entry name" value="Surf1/Shy1"/>
</dbReference>
<feature type="transmembrane region" description="Helical" evidence="1">
    <location>
        <begin position="215"/>
        <end position="236"/>
    </location>
</feature>
<dbReference type="PROSITE" id="PS50895">
    <property type="entry name" value="SURF1"/>
    <property type="match status" value="1"/>
</dbReference>
<evidence type="ECO:0000313" key="3">
    <source>
        <dbReference type="Proteomes" id="UP000606922"/>
    </source>
</evidence>
<keyword evidence="3" id="KW-1185">Reference proteome</keyword>
<dbReference type="GO" id="GO:0005886">
    <property type="term" value="C:plasma membrane"/>
    <property type="evidence" value="ECO:0007669"/>
    <property type="project" value="UniProtKB-SubCell"/>
</dbReference>
<accession>A0A916SRK7</accession>
<keyword evidence="1" id="KW-1003">Cell membrane</keyword>
<evidence type="ECO:0000256" key="1">
    <source>
        <dbReference type="RuleBase" id="RU363076"/>
    </source>
</evidence>
<reference evidence="2" key="1">
    <citation type="journal article" date="2014" name="Int. J. Syst. Evol. Microbiol.">
        <title>Complete genome sequence of Corynebacterium casei LMG S-19264T (=DSM 44701T), isolated from a smear-ripened cheese.</title>
        <authorList>
            <consortium name="US DOE Joint Genome Institute (JGI-PGF)"/>
            <person name="Walter F."/>
            <person name="Albersmeier A."/>
            <person name="Kalinowski J."/>
            <person name="Ruckert C."/>
        </authorList>
    </citation>
    <scope>NUCLEOTIDE SEQUENCE</scope>
    <source>
        <strain evidence="2">CGMCC 1.12813</strain>
    </source>
</reference>
<gene>
    <name evidence="2" type="ORF">GCM10010979_28340</name>
</gene>
<dbReference type="RefSeq" id="WP_188511429.1">
    <property type="nucleotide sequence ID" value="NZ_BMGB01000002.1"/>
</dbReference>
<proteinExistence type="inferred from homology"/>
<name>A0A916SRK7_9MICO</name>
<dbReference type="AlphaFoldDB" id="A0A916SRK7"/>
<dbReference type="CDD" id="cd06662">
    <property type="entry name" value="SURF1"/>
    <property type="match status" value="1"/>
</dbReference>
<comment type="subcellular location">
    <subcellularLocation>
        <location evidence="1">Cell membrane</location>
        <topology evidence="1">Multi-pass membrane protein</topology>
    </subcellularLocation>
</comment>
<comment type="caution">
    <text evidence="1">Lacks conserved residue(s) required for the propagation of feature annotation.</text>
</comment>
<dbReference type="EMBL" id="BMGB01000002">
    <property type="protein sequence ID" value="GGB12348.1"/>
    <property type="molecule type" value="Genomic_DNA"/>
</dbReference>
<keyword evidence="1" id="KW-0812">Transmembrane</keyword>
<protein>
    <recommendedName>
        <fullName evidence="1">SURF1-like protein</fullName>
    </recommendedName>
</protein>
<comment type="similarity">
    <text evidence="1">Belongs to the SURF1 family.</text>
</comment>
<sequence>MWELARRPRWIAALVLCLAIAFGFAALGQWQLSRSVDAGVPVDETTETPVPLAELAVAQQPLTAEAAGRRVTIEGTLVPGDFTVLSGRLNDRTPGYWVVGHLVATDDATNEASAGASLAVALGWAATEADATSAISDLHDEAPTEFGGRYLPSEAPQEDDFENGEQNSLSTAALVNQWAEAPTTVYAGYLVTDAATPGLDLIDAPAPSTEISINWLNIFYAVEWAVFAGFAVFLWFRLVKDAWEREQEEAEEQRLVN</sequence>
<comment type="caution">
    <text evidence="2">The sequence shown here is derived from an EMBL/GenBank/DDBJ whole genome shotgun (WGS) entry which is preliminary data.</text>
</comment>
<dbReference type="Proteomes" id="UP000606922">
    <property type="component" value="Unassembled WGS sequence"/>
</dbReference>
<keyword evidence="1" id="KW-1133">Transmembrane helix</keyword>
<keyword evidence="1" id="KW-0472">Membrane</keyword>
<organism evidence="2 3">
    <name type="scientific">Conyzicola nivalis</name>
    <dbReference type="NCBI Taxonomy" id="1477021"/>
    <lineage>
        <taxon>Bacteria</taxon>
        <taxon>Bacillati</taxon>
        <taxon>Actinomycetota</taxon>
        <taxon>Actinomycetes</taxon>
        <taxon>Micrococcales</taxon>
        <taxon>Microbacteriaceae</taxon>
        <taxon>Conyzicola</taxon>
    </lineage>
</organism>